<accession>A0AAE3MX72</accession>
<dbReference type="SUPFAM" id="SSF53335">
    <property type="entry name" value="S-adenosyl-L-methionine-dependent methyltransferases"/>
    <property type="match status" value="1"/>
</dbReference>
<dbReference type="Pfam" id="PF10119">
    <property type="entry name" value="MethyTransf_Reg"/>
    <property type="match status" value="1"/>
</dbReference>
<dbReference type="InterPro" id="IPR018773">
    <property type="entry name" value="MeTrfase_reg_dom_prd"/>
</dbReference>
<feature type="domain" description="Methyltransferase" evidence="2">
    <location>
        <begin position="44"/>
        <end position="138"/>
    </location>
</feature>
<dbReference type="Pfam" id="PF13649">
    <property type="entry name" value="Methyltransf_25"/>
    <property type="match status" value="1"/>
</dbReference>
<dbReference type="EMBL" id="JANFPI010000001">
    <property type="protein sequence ID" value="MCX8995967.1"/>
    <property type="molecule type" value="Genomic_DNA"/>
</dbReference>
<dbReference type="GO" id="GO:0008168">
    <property type="term" value="F:methyltransferase activity"/>
    <property type="evidence" value="ECO:0007669"/>
    <property type="project" value="UniProtKB-KW"/>
</dbReference>
<keyword evidence="4" id="KW-1185">Reference proteome</keyword>
<comment type="caution">
    <text evidence="3">The sequence shown here is derived from an EMBL/GenBank/DDBJ whole genome shotgun (WGS) entry which is preliminary data.</text>
</comment>
<dbReference type="Proteomes" id="UP001208771">
    <property type="component" value="Unassembled WGS sequence"/>
</dbReference>
<dbReference type="GO" id="GO:0032259">
    <property type="term" value="P:methylation"/>
    <property type="evidence" value="ECO:0007669"/>
    <property type="project" value="UniProtKB-KW"/>
</dbReference>
<dbReference type="PANTHER" id="PTHR45128">
    <property type="entry name" value="METHYLTRANSFERASE TYPE 11"/>
    <property type="match status" value="1"/>
</dbReference>
<name>A0AAE3MX72_9HYPH</name>
<dbReference type="InterPro" id="IPR053173">
    <property type="entry name" value="SAM-binding_MTase"/>
</dbReference>
<feature type="domain" description="Methyltransferase regulatory" evidence="1">
    <location>
        <begin position="211"/>
        <end position="293"/>
    </location>
</feature>
<keyword evidence="3" id="KW-0808">Transferase</keyword>
<keyword evidence="3" id="KW-0489">Methyltransferase</keyword>
<sequence length="451" mass="48700">MSDYLLDVPYTPQFHREHAPLWFQAVLTALGRPQPVTQGASWCEVGCGSGLGLIVLAATNPSTTFHGIDINPEHIAQARALAEEAGIGNVEFRCADLRQAESLPGFDYIVVRGIYSWVSPEVRQAIRRFVGQKLNPGGIALLHYLALPGGADFIAVHSLFRALHLQSGTSVRDSIRAGQDILLKLHEGKAGFFNTHPVAEIKAQQIATDDADYTAHDYLNEYYVPLSSAEVIGSMSQEGLHFAGSAVPFDNLDDFSVPGNLIALFRAQKTQIMRETVRDFASNQLSRVDLYMHAARPLAAAEHFAALRRLRFRALPGAPVKGGLAFDARIGKVEGPAQIFSPILERFAGGQSVSYAEIEALPVFRANPGIVNQALHALLGAGLVHPVPEAVSDPAPARRLNAVLLERHRAGQAVPALAAPALASGLYLQPEDLEALSRSDDVPQAVRHLLP</sequence>
<dbReference type="InterPro" id="IPR029063">
    <property type="entry name" value="SAM-dependent_MTases_sf"/>
</dbReference>
<dbReference type="InterPro" id="IPR041698">
    <property type="entry name" value="Methyltransf_25"/>
</dbReference>
<dbReference type="Gene3D" id="3.40.50.150">
    <property type="entry name" value="Vaccinia Virus protein VP39"/>
    <property type="match status" value="1"/>
</dbReference>
<reference evidence="3" key="1">
    <citation type="submission" date="2022-07" db="EMBL/GenBank/DDBJ databases">
        <title>Ectorhizobium quercum gen.nov., sp. nov.</title>
        <authorList>
            <person name="Ma T."/>
            <person name="Li Y."/>
        </authorList>
    </citation>
    <scope>NUCLEOTIDE SEQUENCE</scope>
    <source>
        <strain evidence="3">BDR2-2</strain>
    </source>
</reference>
<dbReference type="AlphaFoldDB" id="A0AAE3MX72"/>
<evidence type="ECO:0000313" key="3">
    <source>
        <dbReference type="EMBL" id="MCX8995967.1"/>
    </source>
</evidence>
<gene>
    <name evidence="3" type="ORF">NOF55_02505</name>
</gene>
<evidence type="ECO:0000259" key="1">
    <source>
        <dbReference type="Pfam" id="PF10119"/>
    </source>
</evidence>
<dbReference type="CDD" id="cd02440">
    <property type="entry name" value="AdoMet_MTases"/>
    <property type="match status" value="1"/>
</dbReference>
<evidence type="ECO:0000259" key="2">
    <source>
        <dbReference type="Pfam" id="PF13649"/>
    </source>
</evidence>
<proteinExistence type="predicted"/>
<organism evidence="3 4">
    <name type="scientific">Ectorhizobium quercum</name>
    <dbReference type="NCBI Taxonomy" id="2965071"/>
    <lineage>
        <taxon>Bacteria</taxon>
        <taxon>Pseudomonadati</taxon>
        <taxon>Pseudomonadota</taxon>
        <taxon>Alphaproteobacteria</taxon>
        <taxon>Hyphomicrobiales</taxon>
        <taxon>Rhizobiaceae</taxon>
        <taxon>Ectorhizobium</taxon>
    </lineage>
</organism>
<dbReference type="RefSeq" id="WP_306409730.1">
    <property type="nucleotide sequence ID" value="NZ_JANFPI010000001.1"/>
</dbReference>
<protein>
    <submittedName>
        <fullName evidence="3">Class I SAM-dependent methyltransferase</fullName>
    </submittedName>
</protein>
<evidence type="ECO:0000313" key="4">
    <source>
        <dbReference type="Proteomes" id="UP001208771"/>
    </source>
</evidence>